<keyword evidence="3" id="KW-1185">Reference proteome</keyword>
<dbReference type="Pfam" id="PF07607">
    <property type="entry name" value="DUF1570"/>
    <property type="match status" value="1"/>
</dbReference>
<accession>A0A1E5T0N3</accession>
<dbReference type="Proteomes" id="UP000095552">
    <property type="component" value="Unassembled WGS sequence"/>
</dbReference>
<name>A0A1E5T0N3_9BACT</name>
<evidence type="ECO:0000313" key="2">
    <source>
        <dbReference type="EMBL" id="OEK04934.1"/>
    </source>
</evidence>
<proteinExistence type="predicted"/>
<dbReference type="RefSeq" id="WP_069836439.1">
    <property type="nucleotide sequence ID" value="NZ_MDGQ01000005.1"/>
</dbReference>
<protein>
    <recommendedName>
        <fullName evidence="1">DUF1570 domain-containing protein</fullName>
    </recommendedName>
</protein>
<dbReference type="InterPro" id="IPR011464">
    <property type="entry name" value="DUF1570"/>
</dbReference>
<sequence>MKKLTFITLFFLELTLFGQRLQISTIGSQVTPKEVAKIEFGLRFQNNFYRKQFDHISDQVINVKVYGDYSDFYDYASECCALDRFTTAFFIEGQNEIVVFKNQEFLRSLNHEISHALTAGIGLQEYPWLDEGLAEVMSSFRLDSLGNLTTEDLFYTEALNISYRTSRELRRFLSLDREAWEDLTTNESYGLSWAIVNYMYQDDRLLLTKVLDGIQKGITPLETIIAEQKKGLRQFVKGFKRHYRRNKYQVSETRKEL</sequence>
<evidence type="ECO:0000259" key="1">
    <source>
        <dbReference type="Pfam" id="PF07607"/>
    </source>
</evidence>
<dbReference type="OrthoDB" id="256673at2"/>
<evidence type="ECO:0000313" key="3">
    <source>
        <dbReference type="Proteomes" id="UP000095552"/>
    </source>
</evidence>
<comment type="caution">
    <text evidence="2">The sequence shown here is derived from an EMBL/GenBank/DDBJ whole genome shotgun (WGS) entry which is preliminary data.</text>
</comment>
<dbReference type="EMBL" id="MDGQ01000005">
    <property type="protein sequence ID" value="OEK04934.1"/>
    <property type="molecule type" value="Genomic_DNA"/>
</dbReference>
<dbReference type="AlphaFoldDB" id="A0A1E5T0N3"/>
<gene>
    <name evidence="2" type="ORF">BFP71_15980</name>
</gene>
<reference evidence="2 3" key="1">
    <citation type="submission" date="2016-08" db="EMBL/GenBank/DDBJ databases">
        <title>Draft genome of Fabibacter sp. strain SK-8.</title>
        <authorList>
            <person name="Wong S.-K."/>
            <person name="Hamasaki K."/>
            <person name="Yoshizawa S."/>
        </authorList>
    </citation>
    <scope>NUCLEOTIDE SEQUENCE [LARGE SCALE GENOMIC DNA]</scope>
    <source>
        <strain evidence="2 3">SK-8</strain>
    </source>
</reference>
<organism evidence="2 3">
    <name type="scientific">Roseivirga misakiensis</name>
    <dbReference type="NCBI Taxonomy" id="1563681"/>
    <lineage>
        <taxon>Bacteria</taxon>
        <taxon>Pseudomonadati</taxon>
        <taxon>Bacteroidota</taxon>
        <taxon>Cytophagia</taxon>
        <taxon>Cytophagales</taxon>
        <taxon>Roseivirgaceae</taxon>
        <taxon>Roseivirga</taxon>
    </lineage>
</organism>
<feature type="domain" description="DUF1570" evidence="1">
    <location>
        <begin position="109"/>
        <end position="212"/>
    </location>
</feature>